<dbReference type="SUPFAM" id="SSF54593">
    <property type="entry name" value="Glyoxalase/Bleomycin resistance protein/Dihydroxybiphenyl dioxygenase"/>
    <property type="match status" value="1"/>
</dbReference>
<dbReference type="PANTHER" id="PTHR33993:SF2">
    <property type="entry name" value="VOC DOMAIN-CONTAINING PROTEIN"/>
    <property type="match status" value="1"/>
</dbReference>
<dbReference type="InterPro" id="IPR052164">
    <property type="entry name" value="Anthracycline_SecMetBiosynth"/>
</dbReference>
<evidence type="ECO:0000313" key="3">
    <source>
        <dbReference type="Proteomes" id="UP000614216"/>
    </source>
</evidence>
<dbReference type="EMBL" id="JAEUGD010000058">
    <property type="protein sequence ID" value="MBL6448075.1"/>
    <property type="molecule type" value="Genomic_DNA"/>
</dbReference>
<dbReference type="CDD" id="cd07247">
    <property type="entry name" value="SgaA_N_like"/>
    <property type="match status" value="1"/>
</dbReference>
<reference evidence="2" key="1">
    <citation type="submission" date="2021-01" db="EMBL/GenBank/DDBJ databases">
        <title>Fulvivirga kasyanovii gen. nov., sp nov., a novel member of the phylum Bacteroidetes isolated from seawater in a mussel farm.</title>
        <authorList>
            <person name="Zhao L.-H."/>
            <person name="Wang Z.-J."/>
        </authorList>
    </citation>
    <scope>NUCLEOTIDE SEQUENCE</scope>
    <source>
        <strain evidence="2">29W222</strain>
    </source>
</reference>
<dbReference type="Gene3D" id="3.10.180.10">
    <property type="entry name" value="2,3-Dihydroxybiphenyl 1,2-Dioxygenase, domain 1"/>
    <property type="match status" value="1"/>
</dbReference>
<dbReference type="Proteomes" id="UP000614216">
    <property type="component" value="Unassembled WGS sequence"/>
</dbReference>
<dbReference type="Pfam" id="PF22677">
    <property type="entry name" value="Ble-like_N"/>
    <property type="match status" value="1"/>
</dbReference>
<evidence type="ECO:0000259" key="1">
    <source>
        <dbReference type="PROSITE" id="PS51819"/>
    </source>
</evidence>
<gene>
    <name evidence="2" type="ORF">JMN32_17285</name>
</gene>
<proteinExistence type="predicted"/>
<dbReference type="PROSITE" id="PS51819">
    <property type="entry name" value="VOC"/>
    <property type="match status" value="1"/>
</dbReference>
<accession>A0A937FXQ0</accession>
<sequence length="123" mass="13671">MATLVHFDIPADDLNRARTFYKELFDWKFTEIPGFVEYCEIETNDLKGKPSLGGGITKRESEQQTGITNFIGVDSIDKTLAKVSELGGKIIQAKQPIATYGYLAVCLDTEGNKFGVFQEDKNA</sequence>
<keyword evidence="3" id="KW-1185">Reference proteome</keyword>
<name>A0A937FXQ0_9BACT</name>
<dbReference type="RefSeq" id="WP_202857612.1">
    <property type="nucleotide sequence ID" value="NZ_JAEUGD010000058.1"/>
</dbReference>
<organism evidence="2 3">
    <name type="scientific">Fulvivirga marina</name>
    <dbReference type="NCBI Taxonomy" id="2494733"/>
    <lineage>
        <taxon>Bacteria</taxon>
        <taxon>Pseudomonadati</taxon>
        <taxon>Bacteroidota</taxon>
        <taxon>Cytophagia</taxon>
        <taxon>Cytophagales</taxon>
        <taxon>Fulvivirgaceae</taxon>
        <taxon>Fulvivirga</taxon>
    </lineage>
</organism>
<protein>
    <submittedName>
        <fullName evidence="2">VOC family protein</fullName>
    </submittedName>
</protein>
<dbReference type="InterPro" id="IPR053863">
    <property type="entry name" value="Glyoxy/Ble-like_N"/>
</dbReference>
<feature type="domain" description="VOC" evidence="1">
    <location>
        <begin position="3"/>
        <end position="119"/>
    </location>
</feature>
<dbReference type="InterPro" id="IPR037523">
    <property type="entry name" value="VOC_core"/>
</dbReference>
<dbReference type="PANTHER" id="PTHR33993">
    <property type="entry name" value="GLYOXALASE-RELATED"/>
    <property type="match status" value="1"/>
</dbReference>
<comment type="caution">
    <text evidence="2">The sequence shown here is derived from an EMBL/GenBank/DDBJ whole genome shotgun (WGS) entry which is preliminary data.</text>
</comment>
<dbReference type="InterPro" id="IPR029068">
    <property type="entry name" value="Glyas_Bleomycin-R_OHBP_Dase"/>
</dbReference>
<dbReference type="AlphaFoldDB" id="A0A937FXQ0"/>
<evidence type="ECO:0000313" key="2">
    <source>
        <dbReference type="EMBL" id="MBL6448075.1"/>
    </source>
</evidence>